<dbReference type="Gene3D" id="3.40.50.300">
    <property type="entry name" value="P-loop containing nucleotide triphosphate hydrolases"/>
    <property type="match status" value="2"/>
</dbReference>
<reference evidence="11 12" key="1">
    <citation type="submission" date="2013-07" db="EMBL/GenBank/DDBJ databases">
        <title>The Genome Sequence of Cryptococcus heveanensis BCC8398.</title>
        <authorList>
            <consortium name="The Broad Institute Genome Sequencing Platform"/>
            <person name="Cuomo C."/>
            <person name="Litvintseva A."/>
            <person name="Chen Y."/>
            <person name="Heitman J."/>
            <person name="Sun S."/>
            <person name="Springer D."/>
            <person name="Dromer F."/>
            <person name="Young S.K."/>
            <person name="Zeng Q."/>
            <person name="Gargeya S."/>
            <person name="Fitzgerald M."/>
            <person name="Abouelleil A."/>
            <person name="Alvarado L."/>
            <person name="Berlin A.M."/>
            <person name="Chapman S.B."/>
            <person name="Dewar J."/>
            <person name="Goldberg J."/>
            <person name="Griggs A."/>
            <person name="Gujja S."/>
            <person name="Hansen M."/>
            <person name="Howarth C."/>
            <person name="Imamovic A."/>
            <person name="Larimer J."/>
            <person name="McCowan C."/>
            <person name="Murphy C."/>
            <person name="Pearson M."/>
            <person name="Priest M."/>
            <person name="Roberts A."/>
            <person name="Saif S."/>
            <person name="Shea T."/>
            <person name="Sykes S."/>
            <person name="Wortman J."/>
            <person name="Nusbaum C."/>
            <person name="Birren B."/>
        </authorList>
    </citation>
    <scope>NUCLEOTIDE SEQUENCE [LARGE SCALE GENOMIC DNA]</scope>
    <source>
        <strain evidence="11 12">BCC8398</strain>
    </source>
</reference>
<feature type="compositionally biased region" description="Low complexity" evidence="8">
    <location>
        <begin position="625"/>
        <end position="636"/>
    </location>
</feature>
<dbReference type="Pfam" id="PF00270">
    <property type="entry name" value="DEAD"/>
    <property type="match status" value="1"/>
</dbReference>
<organism evidence="11 12">
    <name type="scientific">Kwoniella heveanensis BCC8398</name>
    <dbReference type="NCBI Taxonomy" id="1296120"/>
    <lineage>
        <taxon>Eukaryota</taxon>
        <taxon>Fungi</taxon>
        <taxon>Dikarya</taxon>
        <taxon>Basidiomycota</taxon>
        <taxon>Agaricomycotina</taxon>
        <taxon>Tremellomycetes</taxon>
        <taxon>Tremellales</taxon>
        <taxon>Cryptococcaceae</taxon>
        <taxon>Kwoniella</taxon>
    </lineage>
</organism>
<dbReference type="CDD" id="cd17920">
    <property type="entry name" value="DEXHc_RecQ"/>
    <property type="match status" value="1"/>
</dbReference>
<evidence type="ECO:0000256" key="2">
    <source>
        <dbReference type="ARBA" id="ARBA00022741"/>
    </source>
</evidence>
<dbReference type="EMBL" id="KI669499">
    <property type="protein sequence ID" value="OCF35374.1"/>
    <property type="molecule type" value="Genomic_DNA"/>
</dbReference>
<protein>
    <recommendedName>
        <fullName evidence="7">ATP-dependent DNA helicase</fullName>
        <ecNumber evidence="7">5.6.2.4</ecNumber>
    </recommendedName>
</protein>
<dbReference type="GO" id="GO:0003676">
    <property type="term" value="F:nucleic acid binding"/>
    <property type="evidence" value="ECO:0007669"/>
    <property type="project" value="InterPro"/>
</dbReference>
<dbReference type="InterPro" id="IPR014001">
    <property type="entry name" value="Helicase_ATP-bd"/>
</dbReference>
<evidence type="ECO:0000256" key="5">
    <source>
        <dbReference type="ARBA" id="ARBA00022840"/>
    </source>
</evidence>
<comment type="subcellular location">
    <subcellularLocation>
        <location evidence="7">Nucleus</location>
    </subcellularLocation>
</comment>
<evidence type="ECO:0000256" key="8">
    <source>
        <dbReference type="SAM" id="MobiDB-lite"/>
    </source>
</evidence>
<feature type="domain" description="Helicase C-terminal" evidence="10">
    <location>
        <begin position="312"/>
        <end position="453"/>
    </location>
</feature>
<dbReference type="GO" id="GO:0000724">
    <property type="term" value="P:double-strand break repair via homologous recombination"/>
    <property type="evidence" value="ECO:0007669"/>
    <property type="project" value="TreeGrafter"/>
</dbReference>
<accession>A0A1B9GWG5</accession>
<feature type="region of interest" description="Disordered" evidence="8">
    <location>
        <begin position="692"/>
        <end position="734"/>
    </location>
</feature>
<feature type="region of interest" description="Disordered" evidence="8">
    <location>
        <begin position="592"/>
        <end position="660"/>
    </location>
</feature>
<feature type="domain" description="Helicase ATP-binding" evidence="9">
    <location>
        <begin position="77"/>
        <end position="253"/>
    </location>
</feature>
<evidence type="ECO:0000256" key="3">
    <source>
        <dbReference type="ARBA" id="ARBA00022801"/>
    </source>
</evidence>
<dbReference type="GO" id="GO:0005524">
    <property type="term" value="F:ATP binding"/>
    <property type="evidence" value="ECO:0007669"/>
    <property type="project" value="UniProtKB-KW"/>
</dbReference>
<dbReference type="InterPro" id="IPR027417">
    <property type="entry name" value="P-loop_NTPase"/>
</dbReference>
<dbReference type="GO" id="GO:0009378">
    <property type="term" value="F:four-way junction helicase activity"/>
    <property type="evidence" value="ECO:0007669"/>
    <property type="project" value="TreeGrafter"/>
</dbReference>
<dbReference type="PROSITE" id="PS51192">
    <property type="entry name" value="HELICASE_ATP_BIND_1"/>
    <property type="match status" value="1"/>
</dbReference>
<dbReference type="InterPro" id="IPR004589">
    <property type="entry name" value="DNA_helicase_ATP-dep_RecQ"/>
</dbReference>
<feature type="compositionally biased region" description="Polar residues" evidence="8">
    <location>
        <begin position="692"/>
        <end position="712"/>
    </location>
</feature>
<evidence type="ECO:0000256" key="1">
    <source>
        <dbReference type="ARBA" id="ARBA00005446"/>
    </source>
</evidence>
<dbReference type="InterPro" id="IPR032284">
    <property type="entry name" value="RecQ_Zn-bd"/>
</dbReference>
<name>A0A1B9GWG5_9TREE</name>
<dbReference type="PROSITE" id="PS51194">
    <property type="entry name" value="HELICASE_CTER"/>
    <property type="match status" value="1"/>
</dbReference>
<evidence type="ECO:0000256" key="4">
    <source>
        <dbReference type="ARBA" id="ARBA00022806"/>
    </source>
</evidence>
<dbReference type="PANTHER" id="PTHR13710">
    <property type="entry name" value="DNA HELICASE RECQ FAMILY MEMBER"/>
    <property type="match status" value="1"/>
</dbReference>
<keyword evidence="3 7" id="KW-0378">Hydrolase</keyword>
<dbReference type="GO" id="GO:0005634">
    <property type="term" value="C:nucleus"/>
    <property type="evidence" value="ECO:0007669"/>
    <property type="project" value="UniProtKB-SubCell"/>
</dbReference>
<dbReference type="OrthoDB" id="2587207at2759"/>
<feature type="compositionally biased region" description="Polar residues" evidence="8">
    <location>
        <begin position="638"/>
        <end position="653"/>
    </location>
</feature>
<keyword evidence="7" id="KW-0539">Nucleus</keyword>
<evidence type="ECO:0000259" key="10">
    <source>
        <dbReference type="PROSITE" id="PS51194"/>
    </source>
</evidence>
<sequence length="933" mass="105321">MSAGSLVQTFSLPSSTPAERPYTTLINSTQFARNNFQPRKREWRRTISPQETTVALRWNLQKYWGYSDFRHPQEQVCENAMRGCNMIVVAPTGLGKSICFQLPAITIEHGVTIVVSPLVSLMEDQLRGLHKKGIRAEMLGEKITDAKLAEIRKEMRLGHPKIRLLYVTPESLLSPRHKAMFDKTYEQRQMARLVVDEVSLATSEWGLDFRPRYREIGDFLQRYRGLPVTALTASATQEVRNDIIKSLNIQPGYGQWVMPFNRRNLYYEVRYQGRGSEEDVEQDEEKKSTVEEIADFIEQYKPQAKARNVANGILRPCVTGIVYCRTTKDCENVSAYLGDRGIKSRPYYKARGNEANRITLEAWNDGMVECIVATIAFGMGIDQPHVRYVIHYDMPKSFEGYYQETGRAGRDGHNSHCILFYSREDAKKVRWQHEMNQQKKRKHGAEEDPENAMSPVNSFKSLQHFLEATGKCRHVGICQYFGEKIDVSSQRSQLEYCEGMCDVCTSGNTVANRALQLSEGVDIASQPDIRPVEEIVPLPPSPEHLDAIPEEGSFTGSFDGFDLDGDEEYAFSEDEDTGPAPKPLFPSLAIAENPLSPLPAPPAEPPTTMRGKSTPPSTTRTPIVAATSSHASSPHTLHGSSITLPSAASTSSGGADIPVSMTPKLQRDISSEALLPASERVFQPIRRRDISQYTPTRPSLTVTSGPGPSTVNAARAAERQEQKRRREASSPKREFITPIRGVTYLDNSEEGTGSELKLNKEQRMKAERLLNSVDPVRGSGPYECYNNTPTSNKIRKISSARNTFKPPLYEAPRKVRCDLIQKPFREKGVNEMIDALKVGLAKGDLAKKVLRHWGRREHSLQRMKMLHDVAALLEHERRIAEFKSATKFFRSPDLVQILIHDAFAEFDDMRERPEVGHLRALEKCMREYRAAEW</sequence>
<comment type="catalytic activity">
    <reaction evidence="6 7">
        <text>Couples ATP hydrolysis with the unwinding of duplex DNA by translocating in the 3'-5' direction.</text>
        <dbReference type="EC" id="5.6.2.4"/>
    </reaction>
</comment>
<evidence type="ECO:0000256" key="7">
    <source>
        <dbReference type="RuleBase" id="RU364117"/>
    </source>
</evidence>
<dbReference type="SMART" id="SM00487">
    <property type="entry name" value="DEXDc"/>
    <property type="match status" value="1"/>
</dbReference>
<dbReference type="Pfam" id="PF16124">
    <property type="entry name" value="RecQ_Zn_bind"/>
    <property type="match status" value="1"/>
</dbReference>
<dbReference type="EC" id="5.6.2.4" evidence="7"/>
<comment type="catalytic activity">
    <reaction evidence="7">
        <text>ATP + H2O = ADP + phosphate + H(+)</text>
        <dbReference type="Rhea" id="RHEA:13065"/>
        <dbReference type="ChEBI" id="CHEBI:15377"/>
        <dbReference type="ChEBI" id="CHEBI:15378"/>
        <dbReference type="ChEBI" id="CHEBI:30616"/>
        <dbReference type="ChEBI" id="CHEBI:43474"/>
        <dbReference type="ChEBI" id="CHEBI:456216"/>
    </reaction>
</comment>
<keyword evidence="2 7" id="KW-0547">Nucleotide-binding</keyword>
<dbReference type="PANTHER" id="PTHR13710:SF152">
    <property type="entry name" value="ATP-DEPENDENT DNA HELICASE Q5"/>
    <property type="match status" value="1"/>
</dbReference>
<comment type="similarity">
    <text evidence="1 7">Belongs to the helicase family. RecQ subfamily.</text>
</comment>
<dbReference type="FunFam" id="3.40.50.300:FF:002146">
    <property type="entry name" value="ATP-dependent DNA helicase"/>
    <property type="match status" value="1"/>
</dbReference>
<keyword evidence="5 7" id="KW-0067">ATP-binding</keyword>
<dbReference type="Proteomes" id="UP000092666">
    <property type="component" value="Unassembled WGS sequence"/>
</dbReference>
<feature type="compositionally biased region" description="Polar residues" evidence="8">
    <location>
        <begin position="610"/>
        <end position="621"/>
    </location>
</feature>
<reference evidence="12" key="2">
    <citation type="submission" date="2013-12" db="EMBL/GenBank/DDBJ databases">
        <title>Evolution of pathogenesis and genome organization in the Tremellales.</title>
        <authorList>
            <person name="Cuomo C."/>
            <person name="Litvintseva A."/>
            <person name="Heitman J."/>
            <person name="Chen Y."/>
            <person name="Sun S."/>
            <person name="Springer D."/>
            <person name="Dromer F."/>
            <person name="Young S."/>
            <person name="Zeng Q."/>
            <person name="Chapman S."/>
            <person name="Gujja S."/>
            <person name="Saif S."/>
            <person name="Birren B."/>
        </authorList>
    </citation>
    <scope>NUCLEOTIDE SEQUENCE [LARGE SCALE GENOMIC DNA]</scope>
    <source>
        <strain evidence="12">BCC8398</strain>
    </source>
</reference>
<gene>
    <name evidence="11" type="ORF">I316_02924</name>
</gene>
<evidence type="ECO:0000313" key="11">
    <source>
        <dbReference type="EMBL" id="OCF35374.1"/>
    </source>
</evidence>
<dbReference type="NCBIfam" id="TIGR00614">
    <property type="entry name" value="recQ_fam"/>
    <property type="match status" value="1"/>
</dbReference>
<keyword evidence="4 7" id="KW-0347">Helicase</keyword>
<feature type="compositionally biased region" description="Pro residues" evidence="8">
    <location>
        <begin position="596"/>
        <end position="605"/>
    </location>
</feature>
<dbReference type="GO" id="GO:0005737">
    <property type="term" value="C:cytoplasm"/>
    <property type="evidence" value="ECO:0007669"/>
    <property type="project" value="TreeGrafter"/>
</dbReference>
<evidence type="ECO:0000313" key="12">
    <source>
        <dbReference type="Proteomes" id="UP000092666"/>
    </source>
</evidence>
<evidence type="ECO:0000256" key="6">
    <source>
        <dbReference type="ARBA" id="ARBA00034617"/>
    </source>
</evidence>
<dbReference type="STRING" id="1296120.A0A1B9GWG5"/>
<dbReference type="InterPro" id="IPR011545">
    <property type="entry name" value="DEAD/DEAH_box_helicase_dom"/>
</dbReference>
<dbReference type="SUPFAM" id="SSF52540">
    <property type="entry name" value="P-loop containing nucleoside triphosphate hydrolases"/>
    <property type="match status" value="1"/>
</dbReference>
<dbReference type="InterPro" id="IPR001650">
    <property type="entry name" value="Helicase_C-like"/>
</dbReference>
<dbReference type="GO" id="GO:0005694">
    <property type="term" value="C:chromosome"/>
    <property type="evidence" value="ECO:0007669"/>
    <property type="project" value="TreeGrafter"/>
</dbReference>
<proteinExistence type="inferred from homology"/>
<dbReference type="SMART" id="SM00490">
    <property type="entry name" value="HELICc"/>
    <property type="match status" value="1"/>
</dbReference>
<dbReference type="AlphaFoldDB" id="A0A1B9GWG5"/>
<keyword evidence="12" id="KW-1185">Reference proteome</keyword>
<dbReference type="GO" id="GO:0016887">
    <property type="term" value="F:ATP hydrolysis activity"/>
    <property type="evidence" value="ECO:0007669"/>
    <property type="project" value="RHEA"/>
</dbReference>
<dbReference type="GO" id="GO:0043138">
    <property type="term" value="F:3'-5' DNA helicase activity"/>
    <property type="evidence" value="ECO:0007669"/>
    <property type="project" value="UniProtKB-EC"/>
</dbReference>
<evidence type="ECO:0000259" key="9">
    <source>
        <dbReference type="PROSITE" id="PS51192"/>
    </source>
</evidence>
<dbReference type="Pfam" id="PF00271">
    <property type="entry name" value="Helicase_C"/>
    <property type="match status" value="1"/>
</dbReference>